<dbReference type="GO" id="GO:0005537">
    <property type="term" value="F:D-mannose binding"/>
    <property type="evidence" value="ECO:0007669"/>
    <property type="project" value="UniProtKB-KW"/>
</dbReference>
<reference evidence="8 9" key="1">
    <citation type="submission" date="2024-01" db="EMBL/GenBank/DDBJ databases">
        <title>The genomes of 5 underutilized Papilionoideae crops provide insights into root nodulation and disease resistanc.</title>
        <authorList>
            <person name="Jiang F."/>
        </authorList>
    </citation>
    <scope>NUCLEOTIDE SEQUENCE [LARGE SCALE GENOMIC DNA]</scope>
    <source>
        <strain evidence="8">LVBAO_FW01</strain>
        <tissue evidence="8">Leaves</tissue>
    </source>
</reference>
<dbReference type="GO" id="GO:0046872">
    <property type="term" value="F:metal ion binding"/>
    <property type="evidence" value="ECO:0007669"/>
    <property type="project" value="UniProtKB-KW"/>
</dbReference>
<dbReference type="PANTHER" id="PTHR32401">
    <property type="entry name" value="CONCANAVALIN A-LIKE LECTIN FAMILY PROTEIN"/>
    <property type="match status" value="1"/>
</dbReference>
<keyword evidence="3" id="KW-0430">Lectin</keyword>
<dbReference type="InterPro" id="IPR013320">
    <property type="entry name" value="ConA-like_dom_sf"/>
</dbReference>
<dbReference type="InterPro" id="IPR016363">
    <property type="entry name" value="L-lectin"/>
</dbReference>
<dbReference type="Gene3D" id="2.60.120.200">
    <property type="match status" value="1"/>
</dbReference>
<gene>
    <name evidence="8" type="ORF">VNO77_40199</name>
</gene>
<evidence type="ECO:0000256" key="5">
    <source>
        <dbReference type="ARBA" id="ARBA00023035"/>
    </source>
</evidence>
<feature type="domain" description="Legume lectin" evidence="7">
    <location>
        <begin position="50"/>
        <end position="286"/>
    </location>
</feature>
<dbReference type="EMBL" id="JAYMYQ010000010">
    <property type="protein sequence ID" value="KAK7307281.1"/>
    <property type="molecule type" value="Genomic_DNA"/>
</dbReference>
<evidence type="ECO:0000256" key="3">
    <source>
        <dbReference type="ARBA" id="ARBA00022734"/>
    </source>
</evidence>
<dbReference type="Proteomes" id="UP001367508">
    <property type="component" value="Unassembled WGS sequence"/>
</dbReference>
<comment type="similarity">
    <text evidence="1">Belongs to the leguminous lectin family.</text>
</comment>
<evidence type="ECO:0000313" key="9">
    <source>
        <dbReference type="Proteomes" id="UP001367508"/>
    </source>
</evidence>
<dbReference type="InterPro" id="IPR001220">
    <property type="entry name" value="Legume_lectin_dom"/>
</dbReference>
<keyword evidence="5" id="KW-0465">Mannose-binding</keyword>
<keyword evidence="9" id="KW-1185">Reference proteome</keyword>
<name>A0AAN9PR05_CANGL</name>
<keyword evidence="6" id="KW-0464">Manganese</keyword>
<accession>A0AAN9PR05</accession>
<dbReference type="PIRSF" id="PIRSF002690">
    <property type="entry name" value="L-type_lectin_plant"/>
    <property type="match status" value="1"/>
</dbReference>
<evidence type="ECO:0000256" key="6">
    <source>
        <dbReference type="ARBA" id="ARBA00023211"/>
    </source>
</evidence>
<comment type="caution">
    <text evidence="8">The sequence shown here is derived from an EMBL/GenBank/DDBJ whole genome shotgun (WGS) entry which is preliminary data.</text>
</comment>
<evidence type="ECO:0000313" key="8">
    <source>
        <dbReference type="EMBL" id="KAK7307281.1"/>
    </source>
</evidence>
<dbReference type="InterPro" id="IPR000985">
    <property type="entry name" value="Lectin_LegA_CS"/>
</dbReference>
<evidence type="ECO:0000256" key="1">
    <source>
        <dbReference type="ARBA" id="ARBA00007606"/>
    </source>
</evidence>
<dbReference type="AlphaFoldDB" id="A0AAN9PR05"/>
<dbReference type="PANTHER" id="PTHR32401:SF31">
    <property type="entry name" value="LECTIN 6"/>
    <property type="match status" value="1"/>
</dbReference>
<keyword evidence="4" id="KW-0106">Calcium</keyword>
<evidence type="ECO:0000256" key="2">
    <source>
        <dbReference type="ARBA" id="ARBA00022723"/>
    </source>
</evidence>
<keyword evidence="2" id="KW-0479">Metal-binding</keyword>
<dbReference type="CDD" id="cd06899">
    <property type="entry name" value="lectin_legume_LecRK_Arcelin_ConA"/>
    <property type="match status" value="1"/>
</dbReference>
<protein>
    <recommendedName>
        <fullName evidence="7">Legume lectin domain-containing protein</fullName>
    </recommendedName>
</protein>
<dbReference type="Pfam" id="PF00139">
    <property type="entry name" value="Lectin_legB"/>
    <property type="match status" value="1"/>
</dbReference>
<dbReference type="PROSITE" id="PS00308">
    <property type="entry name" value="LECTIN_LEGUME_ALPHA"/>
    <property type="match status" value="1"/>
</dbReference>
<dbReference type="SUPFAM" id="SSF49899">
    <property type="entry name" value="Concanavalin A-like lectins/glucanases"/>
    <property type="match status" value="1"/>
</dbReference>
<proteinExistence type="inferred from homology"/>
<evidence type="ECO:0000259" key="7">
    <source>
        <dbReference type="Pfam" id="PF00139"/>
    </source>
</evidence>
<sequence length="289" mass="31743">MHHHNMAFPNSKSFQNLLSVLLIKIFIPFLLLQYNTVNSQQSPLAAYETINFGFSGFSEEDPNIGLIGDASASGGILRLTKTDSLGKPIPHSVGRAMHITPIHLWNKNNGELADFTSYFSFVVNTNGSTLHGDGLAFFIAPFDNIHIPKNSSGGYLGLFSPDTALEPNKNQILAIEFDSFTNDWDPNPRFQSPHIGIDVGSIESVVSVAWPIEFEPGNAIVHASLNYNSEDKTLSVFVVYPTDNRNATLSTIVDLRTILPEYVRVGFSASTGDLVETHQIISWSFEAAL</sequence>
<dbReference type="InterPro" id="IPR050258">
    <property type="entry name" value="Leguminous_Lectin"/>
</dbReference>
<evidence type="ECO:0000256" key="4">
    <source>
        <dbReference type="ARBA" id="ARBA00022837"/>
    </source>
</evidence>
<organism evidence="8 9">
    <name type="scientific">Canavalia gladiata</name>
    <name type="common">Sword bean</name>
    <name type="synonym">Dolichos gladiatus</name>
    <dbReference type="NCBI Taxonomy" id="3824"/>
    <lineage>
        <taxon>Eukaryota</taxon>
        <taxon>Viridiplantae</taxon>
        <taxon>Streptophyta</taxon>
        <taxon>Embryophyta</taxon>
        <taxon>Tracheophyta</taxon>
        <taxon>Spermatophyta</taxon>
        <taxon>Magnoliopsida</taxon>
        <taxon>eudicotyledons</taxon>
        <taxon>Gunneridae</taxon>
        <taxon>Pentapetalae</taxon>
        <taxon>rosids</taxon>
        <taxon>fabids</taxon>
        <taxon>Fabales</taxon>
        <taxon>Fabaceae</taxon>
        <taxon>Papilionoideae</taxon>
        <taxon>50 kb inversion clade</taxon>
        <taxon>NPAAA clade</taxon>
        <taxon>indigoferoid/millettioid clade</taxon>
        <taxon>Phaseoleae</taxon>
        <taxon>Canavalia</taxon>
    </lineage>
</organism>